<dbReference type="InterPro" id="IPR044946">
    <property type="entry name" value="Restrct_endonuc_typeI_TRD_sf"/>
</dbReference>
<protein>
    <submittedName>
        <fullName evidence="5">Restriction endonuclease subunit S</fullName>
        <ecNumber evidence="5">3.1.21.-</ecNumber>
    </submittedName>
</protein>
<dbReference type="GO" id="GO:0004519">
    <property type="term" value="F:endonuclease activity"/>
    <property type="evidence" value="ECO:0007669"/>
    <property type="project" value="UniProtKB-KW"/>
</dbReference>
<comment type="caution">
    <text evidence="5">The sequence shown here is derived from an EMBL/GenBank/DDBJ whole genome shotgun (WGS) entry which is preliminary data.</text>
</comment>
<keyword evidence="5" id="KW-0540">Nuclease</keyword>
<keyword evidence="6" id="KW-1185">Reference proteome</keyword>
<gene>
    <name evidence="5" type="ORF">ACFSNB_17060</name>
</gene>
<evidence type="ECO:0000259" key="4">
    <source>
        <dbReference type="Pfam" id="PF01420"/>
    </source>
</evidence>
<organism evidence="5 6">
    <name type="scientific">Phaeospirillum tilakii</name>
    <dbReference type="NCBI Taxonomy" id="741673"/>
    <lineage>
        <taxon>Bacteria</taxon>
        <taxon>Pseudomonadati</taxon>
        <taxon>Pseudomonadota</taxon>
        <taxon>Alphaproteobacteria</taxon>
        <taxon>Rhodospirillales</taxon>
        <taxon>Rhodospirillaceae</taxon>
        <taxon>Phaeospirillum</taxon>
    </lineage>
</organism>
<dbReference type="RefSeq" id="WP_377318767.1">
    <property type="nucleotide sequence ID" value="NZ_JBHUIY010000051.1"/>
</dbReference>
<proteinExistence type="inferred from homology"/>
<evidence type="ECO:0000256" key="1">
    <source>
        <dbReference type="ARBA" id="ARBA00010923"/>
    </source>
</evidence>
<dbReference type="GO" id="GO:0016787">
    <property type="term" value="F:hydrolase activity"/>
    <property type="evidence" value="ECO:0007669"/>
    <property type="project" value="UniProtKB-KW"/>
</dbReference>
<comment type="similarity">
    <text evidence="1">Belongs to the type-I restriction system S methylase family.</text>
</comment>
<feature type="domain" description="Type I restriction modification DNA specificity" evidence="4">
    <location>
        <begin position="206"/>
        <end position="353"/>
    </location>
</feature>
<dbReference type="SUPFAM" id="SSF116734">
    <property type="entry name" value="DNA methylase specificity domain"/>
    <property type="match status" value="2"/>
</dbReference>
<dbReference type="EMBL" id="JBHUIY010000051">
    <property type="protein sequence ID" value="MFD2235514.1"/>
    <property type="molecule type" value="Genomic_DNA"/>
</dbReference>
<dbReference type="Gene3D" id="3.90.220.20">
    <property type="entry name" value="DNA methylase specificity domains"/>
    <property type="match status" value="2"/>
</dbReference>
<evidence type="ECO:0000256" key="3">
    <source>
        <dbReference type="ARBA" id="ARBA00023125"/>
    </source>
</evidence>
<dbReference type="PANTHER" id="PTHR30408">
    <property type="entry name" value="TYPE-1 RESTRICTION ENZYME ECOKI SPECIFICITY PROTEIN"/>
    <property type="match status" value="1"/>
</dbReference>
<reference evidence="6" key="1">
    <citation type="journal article" date="2019" name="Int. J. Syst. Evol. Microbiol.">
        <title>The Global Catalogue of Microorganisms (GCM) 10K type strain sequencing project: providing services to taxonomists for standard genome sequencing and annotation.</title>
        <authorList>
            <consortium name="The Broad Institute Genomics Platform"/>
            <consortium name="The Broad Institute Genome Sequencing Center for Infectious Disease"/>
            <person name="Wu L."/>
            <person name="Ma J."/>
        </authorList>
    </citation>
    <scope>NUCLEOTIDE SEQUENCE [LARGE SCALE GENOMIC DNA]</scope>
    <source>
        <strain evidence="6">KCTC 15012</strain>
    </source>
</reference>
<keyword evidence="5" id="KW-0255">Endonuclease</keyword>
<evidence type="ECO:0000313" key="6">
    <source>
        <dbReference type="Proteomes" id="UP001597296"/>
    </source>
</evidence>
<sequence>MSGVAAGKWPRIALGEIAVKRRGSVDPQKSPNETFELYSIPAYDAGRPEIVTGADIGSSKQLLEPDDVVISRIVPHIQRVWIVGPKRAYRQIGSGEWIAYRSQRLLPQYLRHALLSPAFHASFMSTVAGVGGSLLRARPSAVAEIEISCPPLDEQRRIAAILDKADAIRRKRQQALALADDFLRSAFLDMFGDPVTNPRKLPQAPIKEFGRVVTGNTPSRQREDYYGDAIEWIKSDNLNNPSHWVTKAAEGLSSVGMSVARVVPAGSTLVTCIAGSPSCIGNAGLADRAVAFNQQINAVVPNSGTNPVFFYAQVLFGKKLVQLASTNSMKGMVSKGQFQEILFLKPAKAEQDRFGALFKGFAAWSKQLVEGVAMSSDLFASLSQRAFRGEL</sequence>
<dbReference type="CDD" id="cd17293">
    <property type="entry name" value="RMtype1_S_Ppo21ORF8840P_TRD1-CR1_like"/>
    <property type="match status" value="1"/>
</dbReference>
<dbReference type="InterPro" id="IPR000055">
    <property type="entry name" value="Restrct_endonuc_typeI_TRD"/>
</dbReference>
<dbReference type="EC" id="3.1.21.-" evidence="5"/>
<name>A0ABW5CE26_9PROT</name>
<evidence type="ECO:0000313" key="5">
    <source>
        <dbReference type="EMBL" id="MFD2235514.1"/>
    </source>
</evidence>
<keyword evidence="2" id="KW-0680">Restriction system</keyword>
<keyword evidence="5" id="KW-0378">Hydrolase</keyword>
<evidence type="ECO:0000256" key="2">
    <source>
        <dbReference type="ARBA" id="ARBA00022747"/>
    </source>
</evidence>
<dbReference type="PANTHER" id="PTHR30408:SF12">
    <property type="entry name" value="TYPE I RESTRICTION ENZYME MJAVIII SPECIFICITY SUBUNIT"/>
    <property type="match status" value="1"/>
</dbReference>
<dbReference type="Pfam" id="PF01420">
    <property type="entry name" value="Methylase_S"/>
    <property type="match status" value="2"/>
</dbReference>
<dbReference type="Proteomes" id="UP001597296">
    <property type="component" value="Unassembled WGS sequence"/>
</dbReference>
<accession>A0ABW5CE26</accession>
<keyword evidence="3" id="KW-0238">DNA-binding</keyword>
<feature type="domain" description="Type I restriction modification DNA specificity" evidence="4">
    <location>
        <begin position="127"/>
        <end position="175"/>
    </location>
</feature>
<dbReference type="InterPro" id="IPR052021">
    <property type="entry name" value="Type-I_RS_S_subunit"/>
</dbReference>